<evidence type="ECO:0000313" key="4">
    <source>
        <dbReference type="Proteomes" id="UP001396334"/>
    </source>
</evidence>
<evidence type="ECO:0000256" key="2">
    <source>
        <dbReference type="SAM" id="Phobius"/>
    </source>
</evidence>
<evidence type="ECO:0000313" key="3">
    <source>
        <dbReference type="EMBL" id="KAK8476117.1"/>
    </source>
</evidence>
<keyword evidence="2" id="KW-0812">Transmembrane</keyword>
<keyword evidence="2" id="KW-0472">Membrane</keyword>
<feature type="compositionally biased region" description="Polar residues" evidence="1">
    <location>
        <begin position="1"/>
        <end position="10"/>
    </location>
</feature>
<keyword evidence="4" id="KW-1185">Reference proteome</keyword>
<name>A0ABR1Z948_9ROSI</name>
<keyword evidence="2" id="KW-1133">Transmembrane helix</keyword>
<feature type="transmembrane region" description="Helical" evidence="2">
    <location>
        <begin position="124"/>
        <end position="142"/>
    </location>
</feature>
<dbReference type="EMBL" id="JBBPBN010002396">
    <property type="protein sequence ID" value="KAK8476117.1"/>
    <property type="molecule type" value="Genomic_DNA"/>
</dbReference>
<evidence type="ECO:0000256" key="1">
    <source>
        <dbReference type="SAM" id="MobiDB-lite"/>
    </source>
</evidence>
<organism evidence="3 4">
    <name type="scientific">Hibiscus sabdariffa</name>
    <name type="common">roselle</name>
    <dbReference type="NCBI Taxonomy" id="183260"/>
    <lineage>
        <taxon>Eukaryota</taxon>
        <taxon>Viridiplantae</taxon>
        <taxon>Streptophyta</taxon>
        <taxon>Embryophyta</taxon>
        <taxon>Tracheophyta</taxon>
        <taxon>Spermatophyta</taxon>
        <taxon>Magnoliopsida</taxon>
        <taxon>eudicotyledons</taxon>
        <taxon>Gunneridae</taxon>
        <taxon>Pentapetalae</taxon>
        <taxon>rosids</taxon>
        <taxon>malvids</taxon>
        <taxon>Malvales</taxon>
        <taxon>Malvaceae</taxon>
        <taxon>Malvoideae</taxon>
        <taxon>Hibiscus</taxon>
    </lineage>
</organism>
<dbReference type="Proteomes" id="UP001396334">
    <property type="component" value="Unassembled WGS sequence"/>
</dbReference>
<proteinExistence type="predicted"/>
<comment type="caution">
    <text evidence="3">The sequence shown here is derived from an EMBL/GenBank/DDBJ whole genome shotgun (WGS) entry which is preliminary data.</text>
</comment>
<reference evidence="3 4" key="1">
    <citation type="journal article" date="2024" name="G3 (Bethesda)">
        <title>Genome assembly of Hibiscus sabdariffa L. provides insights into metabolisms of medicinal natural products.</title>
        <authorList>
            <person name="Kim T."/>
        </authorList>
    </citation>
    <scope>NUCLEOTIDE SEQUENCE [LARGE SCALE GENOMIC DNA]</scope>
    <source>
        <strain evidence="3">TK-2024</strain>
        <tissue evidence="3">Old leaves</tissue>
    </source>
</reference>
<sequence>MHPGVPQTSSAPPPLSIHSATPRPSVHAMHSLYNVALSLTSPNSDEFKRLGLGKQVLAVGQGDHVLGQQQQLHQGDNNNTLLASQEIRLFSRLMELLVTRGCERRRQNLAFDGLMILNLAFDGLMNSMLPLSTFAIVSVALIKKAEKTKWRTVSERACKKLANQYLGNGTMGNAVLYGQAPASLRNFTNIQLVHLVSEHQPRQRHRFVSTSRKHILHLALQRPILAFNNRLLKTSPAVASNIDGSDEEPIRALWNWDDEEPKNFDKAF</sequence>
<protein>
    <submittedName>
        <fullName evidence="3">Uncharacterized protein</fullName>
    </submittedName>
</protein>
<accession>A0ABR1Z948</accession>
<feature type="region of interest" description="Disordered" evidence="1">
    <location>
        <begin position="1"/>
        <end position="22"/>
    </location>
</feature>
<gene>
    <name evidence="3" type="ORF">V6N11_030856</name>
</gene>